<evidence type="ECO:0000313" key="2">
    <source>
        <dbReference type="Proteomes" id="UP000724584"/>
    </source>
</evidence>
<reference evidence="1 2" key="1">
    <citation type="journal article" date="2021" name="Nat. Commun.">
        <title>Genetic determinants of endophytism in the Arabidopsis root mycobiome.</title>
        <authorList>
            <person name="Mesny F."/>
            <person name="Miyauchi S."/>
            <person name="Thiergart T."/>
            <person name="Pickel B."/>
            <person name="Atanasova L."/>
            <person name="Karlsson M."/>
            <person name="Huettel B."/>
            <person name="Barry K.W."/>
            <person name="Haridas S."/>
            <person name="Chen C."/>
            <person name="Bauer D."/>
            <person name="Andreopoulos W."/>
            <person name="Pangilinan J."/>
            <person name="LaButti K."/>
            <person name="Riley R."/>
            <person name="Lipzen A."/>
            <person name="Clum A."/>
            <person name="Drula E."/>
            <person name="Henrissat B."/>
            <person name="Kohler A."/>
            <person name="Grigoriev I.V."/>
            <person name="Martin F.M."/>
            <person name="Hacquard S."/>
        </authorList>
    </citation>
    <scope>NUCLEOTIDE SEQUENCE [LARGE SCALE GENOMIC DNA]</scope>
    <source>
        <strain evidence="1 2">MPI-SDFR-AT-0079</strain>
    </source>
</reference>
<gene>
    <name evidence="1" type="ORF">F5144DRAFT_596717</name>
</gene>
<dbReference type="Proteomes" id="UP000724584">
    <property type="component" value="Unassembled WGS sequence"/>
</dbReference>
<organism evidence="1 2">
    <name type="scientific">Chaetomium tenue</name>
    <dbReference type="NCBI Taxonomy" id="1854479"/>
    <lineage>
        <taxon>Eukaryota</taxon>
        <taxon>Fungi</taxon>
        <taxon>Dikarya</taxon>
        <taxon>Ascomycota</taxon>
        <taxon>Pezizomycotina</taxon>
        <taxon>Sordariomycetes</taxon>
        <taxon>Sordariomycetidae</taxon>
        <taxon>Sordariales</taxon>
        <taxon>Chaetomiaceae</taxon>
        <taxon>Chaetomium</taxon>
    </lineage>
</organism>
<protein>
    <submittedName>
        <fullName evidence="1">Up-regulated during septation-domain-containing protein</fullName>
    </submittedName>
</protein>
<dbReference type="EMBL" id="JAGIZQ010000008">
    <property type="protein sequence ID" value="KAH6613371.1"/>
    <property type="molecule type" value="Genomic_DNA"/>
</dbReference>
<evidence type="ECO:0000313" key="1">
    <source>
        <dbReference type="EMBL" id="KAH6613371.1"/>
    </source>
</evidence>
<name>A0ACB7NVS2_9PEZI</name>
<accession>A0ACB7NVS2</accession>
<keyword evidence="2" id="KW-1185">Reference proteome</keyword>
<comment type="caution">
    <text evidence="1">The sequence shown here is derived from an EMBL/GenBank/DDBJ whole genome shotgun (WGS) entry which is preliminary data.</text>
</comment>
<sequence>MNGAAMRLGGPAGGGLGQRSSGNSFGSPGRVPLPGMPPVVTPTGKALVEGYRKDILNGFEREKPRYNPSNESRPQSSALVDLKDPIQVHLLTETALSDSKTYEILSQEEVDHIKKQMQSLSMRIEQARANLAIQSKYRDAAISMARLYSPSKTEGKRRSLLGNRMSDSAKEAEMEKLASERRCEELATELFSLEKRLMEPQRRLLQHTAGILQMTHRASSKKSGQVPVGPMMNGIPGSPESLYTYTNTRNSMEIPNGDLDFDKNLYLHLDQADGPAALPRKNAIEIPLKSPIREQNAQMRELREEIEKVKEENERILEENIQLKTAEQQLKKEFSQVQDQLAQLAAAEEQFKQDHARSRDEVAQLQERERQLRDEHAKATDENDRIRGETSRMMDETNRYKDADSRLKAIEQQMSAETDALRAQSASQIQAIADTEARLEVLNRKLRDMVVASNPAKNGGFSSPEAVGGSGETLPAQLEYMERGLATAAEEQKLLATEASATSAENATIVSSLDQAEASIDHLSMRVQALARKVQDVLQQSNADSPPAPEGTLDEQLDYLEDALKTVGSELSRALEASSSVSAKKQDIDQVDAVLMGLWEIIQSGYAEIEQQKAARRQNRALGQGGADDDDELSSNEFDGDTNEPYSLQAFSTKVQWMYAQATGLREQKYILQRQIKQQRELNNRSESEKDRELQAKSEELEQTHHILDEAERAAADAQAQLQKVLADMDTLQKTTAANEAASVSSTKSTQDQLQARTTRIAALEAEVREAQSRLAQAEASIAATQTQLADSHTARAAAEAELATLQKQLHSASDASASASADASELQRALQAKDDELDRMNMMVVELKTEVAFAKAELDGAYGSRKQRAAEAAALSNSSQSEELNNTIVRLRAELENALRDLEDITRESIAAERERLEIEGKLDEVMGLKGELEVEVGRLGERLSRVQEELDVERLKVPSPGGAAGGGASRAGAGASELSKQFRGVMKEERKKFQEEMREEQARRRKLEEELRALKRGQNSTASTARGGALSPR</sequence>
<proteinExistence type="predicted"/>